<sequence length="305" mass="35829">MSNVYLYATVIGINLINQVNIRELYNRIVQTEQTGNWDYEQWEHKVHQELLLHGAQQAPTLFEVTGCLNFIENKEPDKLIFVSLLNRSPECYFCYAIMKHYFTCQVPVMHIEIGLDTETKDENKIFRDILELIRIINREGPDTIGFHIATGLRQYLPYFFYIESILGARSSLIDPNLSKEDFQWNTLLNFDLGKKQQTELLYFFEKVMAKDFRMEKRGSLIGRYIAKFSRKTEPVVSGEAVYVPEDFLRSNMNTDPTIKLILESIFTKQNMTDEEGNKLFILNTQGKIFWELYPYILKNARRGRA</sequence>
<evidence type="ECO:0008006" key="3">
    <source>
        <dbReference type="Google" id="ProtNLM"/>
    </source>
</evidence>
<evidence type="ECO:0000313" key="2">
    <source>
        <dbReference type="Proteomes" id="UP001589776"/>
    </source>
</evidence>
<name>A0ABV6DTK3_9BACL</name>
<dbReference type="EMBL" id="JBHLWN010000107">
    <property type="protein sequence ID" value="MFC0215980.1"/>
    <property type="molecule type" value="Genomic_DNA"/>
</dbReference>
<reference evidence="1 2" key="1">
    <citation type="submission" date="2024-09" db="EMBL/GenBank/DDBJ databases">
        <authorList>
            <person name="Sun Q."/>
            <person name="Mori K."/>
        </authorList>
    </citation>
    <scope>NUCLEOTIDE SEQUENCE [LARGE SCALE GENOMIC DNA]</scope>
    <source>
        <strain evidence="1 2">CCM 7759</strain>
    </source>
</reference>
<organism evidence="1 2">
    <name type="scientific">Paenibacillus chartarius</name>
    <dbReference type="NCBI Taxonomy" id="747481"/>
    <lineage>
        <taxon>Bacteria</taxon>
        <taxon>Bacillati</taxon>
        <taxon>Bacillota</taxon>
        <taxon>Bacilli</taxon>
        <taxon>Bacillales</taxon>
        <taxon>Paenibacillaceae</taxon>
        <taxon>Paenibacillus</taxon>
    </lineage>
</organism>
<proteinExistence type="predicted"/>
<keyword evidence="2" id="KW-1185">Reference proteome</keyword>
<protein>
    <recommendedName>
        <fullName evidence="3">CRISPR-associated protein</fullName>
    </recommendedName>
</protein>
<comment type="caution">
    <text evidence="1">The sequence shown here is derived from an EMBL/GenBank/DDBJ whole genome shotgun (WGS) entry which is preliminary data.</text>
</comment>
<evidence type="ECO:0000313" key="1">
    <source>
        <dbReference type="EMBL" id="MFC0215980.1"/>
    </source>
</evidence>
<dbReference type="RefSeq" id="WP_377473699.1">
    <property type="nucleotide sequence ID" value="NZ_JBHLWN010000107.1"/>
</dbReference>
<accession>A0ABV6DTK3</accession>
<gene>
    <name evidence="1" type="ORF">ACFFK0_26630</name>
</gene>
<dbReference type="Proteomes" id="UP001589776">
    <property type="component" value="Unassembled WGS sequence"/>
</dbReference>